<keyword evidence="1 2" id="KW-0597">Phosphoprotein</keyword>
<dbReference type="PANTHER" id="PTHR44591">
    <property type="entry name" value="STRESS RESPONSE REGULATOR PROTEIN 1"/>
    <property type="match status" value="1"/>
</dbReference>
<dbReference type="PROSITE" id="PS50110">
    <property type="entry name" value="RESPONSE_REGULATORY"/>
    <property type="match status" value="1"/>
</dbReference>
<dbReference type="eggNOG" id="COG0784">
    <property type="taxonomic scope" value="Bacteria"/>
</dbReference>
<dbReference type="PANTHER" id="PTHR44591:SF21">
    <property type="entry name" value="TWO-COMPONENT RESPONSE REGULATOR"/>
    <property type="match status" value="1"/>
</dbReference>
<dbReference type="RefSeq" id="WP_013525240.1">
    <property type="nucleotide sequence ID" value="NC_014918.1"/>
</dbReference>
<reference evidence="5" key="1">
    <citation type="submission" date="2011-01" db="EMBL/GenBank/DDBJ databases">
        <title>Complete sequence of plasmid of Mesorhizobium ciceri bv. biserrulae WSM1271.</title>
        <authorList>
            <person name="Lucas S."/>
            <person name="Copeland A."/>
            <person name="Lapidus A."/>
            <person name="Cheng J.-F."/>
            <person name="Goodwin L."/>
            <person name="Pitluck S."/>
            <person name="Teshima H."/>
            <person name="Detter J.C."/>
            <person name="Han C."/>
            <person name="Tapia R."/>
            <person name="Land M."/>
            <person name="Hauser L."/>
            <person name="Kyrpides N."/>
            <person name="Ivanova N."/>
            <person name="Nandasena K."/>
            <person name="Reeve W.G."/>
            <person name="Howieson J.G."/>
            <person name="O'Hara G."/>
            <person name="Tiwari R.P."/>
            <person name="Woyke T."/>
        </authorList>
    </citation>
    <scope>NUCLEOTIDE SEQUENCE [LARGE SCALE GENOMIC DNA]</scope>
    <source>
        <strain evidence="5">HAMBI 2942 / LMG 23838 / WSM1271</strain>
        <plasmid evidence="5">Plasmid pMESCI01</plasmid>
    </source>
</reference>
<dbReference type="SMART" id="SM00448">
    <property type="entry name" value="REC"/>
    <property type="match status" value="1"/>
</dbReference>
<proteinExistence type="predicted"/>
<feature type="modified residue" description="4-aspartylphosphate" evidence="2">
    <location>
        <position position="54"/>
    </location>
</feature>
<dbReference type="Gene3D" id="3.40.50.2300">
    <property type="match status" value="1"/>
</dbReference>
<dbReference type="Proteomes" id="UP000007471">
    <property type="component" value="Plasmid pMESCI01"/>
</dbReference>
<evidence type="ECO:0000313" key="5">
    <source>
        <dbReference type="Proteomes" id="UP000007471"/>
    </source>
</evidence>
<dbReference type="Pfam" id="PF00072">
    <property type="entry name" value="Response_reg"/>
    <property type="match status" value="1"/>
</dbReference>
<dbReference type="OrthoDB" id="7210814at2"/>
<dbReference type="InterPro" id="IPR011006">
    <property type="entry name" value="CheY-like_superfamily"/>
</dbReference>
<feature type="domain" description="Response regulatory" evidence="3">
    <location>
        <begin position="5"/>
        <end position="118"/>
    </location>
</feature>
<name>E8TPQ9_MESCW</name>
<evidence type="ECO:0000259" key="3">
    <source>
        <dbReference type="PROSITE" id="PS50110"/>
    </source>
</evidence>
<geneLocation type="plasmid" evidence="4 5">
    <name>pMESCI01</name>
</geneLocation>
<evidence type="ECO:0000313" key="4">
    <source>
        <dbReference type="EMBL" id="ADV15294.1"/>
    </source>
</evidence>
<keyword evidence="4" id="KW-0614">Plasmid</keyword>
<gene>
    <name evidence="4" type="ordered locus">Mesci_6308</name>
</gene>
<dbReference type="InterPro" id="IPR001789">
    <property type="entry name" value="Sig_transdc_resp-reg_receiver"/>
</dbReference>
<dbReference type="GO" id="GO:0000160">
    <property type="term" value="P:phosphorelay signal transduction system"/>
    <property type="evidence" value="ECO:0007669"/>
    <property type="project" value="InterPro"/>
</dbReference>
<evidence type="ECO:0000256" key="2">
    <source>
        <dbReference type="PROSITE-ProRule" id="PRU00169"/>
    </source>
</evidence>
<dbReference type="EMBL" id="CP002448">
    <property type="protein sequence ID" value="ADV15294.1"/>
    <property type="molecule type" value="Genomic_DNA"/>
</dbReference>
<evidence type="ECO:0000256" key="1">
    <source>
        <dbReference type="ARBA" id="ARBA00022553"/>
    </source>
</evidence>
<dbReference type="KEGG" id="mci:Mesci_6308"/>
<sequence>MDEIPVLVVEDEPLILLDLETALEEAGFRVVGVTTAEAAIKAFDEAPVSSLITDIRLGPGKNGWQLARDLRGVNPAIPVIYISGDGAPYWSAEGVPESIMISKPFAIPQIITALSILLNRQHPTRPGDEVA</sequence>
<dbReference type="AlphaFoldDB" id="E8TPQ9"/>
<dbReference type="SUPFAM" id="SSF52172">
    <property type="entry name" value="CheY-like"/>
    <property type="match status" value="1"/>
</dbReference>
<protein>
    <submittedName>
        <fullName evidence="4">Response regulator receiver</fullName>
    </submittedName>
</protein>
<dbReference type="InterPro" id="IPR050595">
    <property type="entry name" value="Bact_response_regulator"/>
</dbReference>
<dbReference type="HOGENOM" id="CLU_000445_69_8_5"/>
<organism evidence="4 5">
    <name type="scientific">Mesorhizobium ciceri biovar biserrulae (strain HAMBI 2942 / LMG 23838 / WSM1271)</name>
    <dbReference type="NCBI Taxonomy" id="765698"/>
    <lineage>
        <taxon>Bacteria</taxon>
        <taxon>Pseudomonadati</taxon>
        <taxon>Pseudomonadota</taxon>
        <taxon>Alphaproteobacteria</taxon>
        <taxon>Hyphomicrobiales</taxon>
        <taxon>Phyllobacteriaceae</taxon>
        <taxon>Mesorhizobium</taxon>
    </lineage>
</organism>
<accession>E8TPQ9</accession>